<feature type="transmembrane region" description="Helical" evidence="1">
    <location>
        <begin position="210"/>
        <end position="232"/>
    </location>
</feature>
<evidence type="ECO:0000313" key="2">
    <source>
        <dbReference type="EMBL" id="RMU48648.1"/>
    </source>
</evidence>
<dbReference type="EMBL" id="RBUA01001149">
    <property type="protein sequence ID" value="RMU48648.1"/>
    <property type="molecule type" value="Genomic_DNA"/>
</dbReference>
<keyword evidence="1" id="KW-0812">Transmembrane</keyword>
<accession>A0A3M5UTJ6</accession>
<feature type="transmembrane region" description="Helical" evidence="1">
    <location>
        <begin position="172"/>
        <end position="194"/>
    </location>
</feature>
<reference evidence="2 3" key="1">
    <citation type="submission" date="2018-08" db="EMBL/GenBank/DDBJ databases">
        <title>Recombination of ecologically and evolutionarily significant loci maintains genetic cohesion in the Pseudomonas syringae species complex.</title>
        <authorList>
            <person name="Dillon M."/>
            <person name="Thakur S."/>
            <person name="Almeida R.N.D."/>
            <person name="Weir B.S."/>
            <person name="Guttman D.S."/>
        </authorList>
    </citation>
    <scope>NUCLEOTIDE SEQUENCE [LARGE SCALE GENOMIC DNA]</scope>
    <source>
        <strain evidence="2 3">ICMP 14479</strain>
    </source>
</reference>
<feature type="transmembrane region" description="Helical" evidence="1">
    <location>
        <begin position="244"/>
        <end position="269"/>
    </location>
</feature>
<evidence type="ECO:0000313" key="3">
    <source>
        <dbReference type="Proteomes" id="UP000280395"/>
    </source>
</evidence>
<feature type="transmembrane region" description="Helical" evidence="1">
    <location>
        <begin position="89"/>
        <end position="113"/>
    </location>
</feature>
<sequence length="381" mass="41140">MGKIRPSFAEGYTSMEEEKRPAVGNHTASNKVDQYATRLSNGLFWLNERAWPLTVGILSVAGLYLYQYIQMEKVPLSILSASAFTALPAMFAMLVFVIGMMGASILVPTFILFTRLNGTGVRLSDQLNLSPQSPQETAQHRRLLGHWAASLLVMFVFWMSAVYLSVNAESGFLLTLSWIVAIMAAVVAYVGIIIRARPAHVALRELSGEFWLASAGAGAIQMVVILMVTVPVSRAFSEYSDSAVFFAPFMAAEMAVLFLIQGSAACLVVRMRVQKNPVAFASLVAFALIVLLGLIPASGAKLGGLPLQGSASGGRVCTLMTWTAQAQVPGALVDADNPKRSVKLRVMADSDGSYIVRPWQAKEKTITFVPRASVAQLDECP</sequence>
<feature type="transmembrane region" description="Helical" evidence="1">
    <location>
        <begin position="143"/>
        <end position="166"/>
    </location>
</feature>
<proteinExistence type="predicted"/>
<comment type="caution">
    <text evidence="2">The sequence shown here is derived from an EMBL/GenBank/DDBJ whole genome shotgun (WGS) entry which is preliminary data.</text>
</comment>
<organism evidence="2 3">
    <name type="scientific">Pseudomonas syringae pv. avii</name>
    <dbReference type="NCBI Taxonomy" id="663959"/>
    <lineage>
        <taxon>Bacteria</taxon>
        <taxon>Pseudomonadati</taxon>
        <taxon>Pseudomonadota</taxon>
        <taxon>Gammaproteobacteria</taxon>
        <taxon>Pseudomonadales</taxon>
        <taxon>Pseudomonadaceae</taxon>
        <taxon>Pseudomonas</taxon>
        <taxon>Pseudomonas syringae</taxon>
    </lineage>
</organism>
<keyword evidence="1" id="KW-0472">Membrane</keyword>
<protein>
    <submittedName>
        <fullName evidence="2">Uncharacterized protein</fullName>
    </submittedName>
</protein>
<dbReference type="Proteomes" id="UP000280395">
    <property type="component" value="Unassembled WGS sequence"/>
</dbReference>
<dbReference type="AlphaFoldDB" id="A0A3M5UTJ6"/>
<name>A0A3M5UTJ6_PSESX</name>
<feature type="transmembrane region" description="Helical" evidence="1">
    <location>
        <begin position="50"/>
        <end position="69"/>
    </location>
</feature>
<gene>
    <name evidence="2" type="ORF">ALP29_00776</name>
</gene>
<evidence type="ECO:0000256" key="1">
    <source>
        <dbReference type="SAM" id="Phobius"/>
    </source>
</evidence>
<feature type="transmembrane region" description="Helical" evidence="1">
    <location>
        <begin position="278"/>
        <end position="297"/>
    </location>
</feature>
<keyword evidence="1" id="KW-1133">Transmembrane helix</keyword>